<keyword evidence="2" id="KW-1185">Reference proteome</keyword>
<evidence type="ECO:0000313" key="1">
    <source>
        <dbReference type="EMBL" id="SPP74949.1"/>
    </source>
</evidence>
<name>A0A3B0JN19_DROGU</name>
<accession>A0A3B0JN19</accession>
<sequence>MDASHLESRFDPAEVQSTGRRQCHTTARSSGMAFPVTSGPSMEILGGMSGDIFWPEEVPPVVVGSPLWRAKRPVKCPWGYSWTSREKRKCSRIKYHARALEQEARKELFINYFPKFFKETAEAGRSLQKQERPKRTKELLESQMLLLQTNGSVREDS</sequence>
<protein>
    <submittedName>
        <fullName evidence="1">Uncharacterized protein</fullName>
    </submittedName>
</protein>
<evidence type="ECO:0000313" key="2">
    <source>
        <dbReference type="Proteomes" id="UP000268350"/>
    </source>
</evidence>
<reference evidence="2" key="1">
    <citation type="submission" date="2018-01" db="EMBL/GenBank/DDBJ databases">
        <authorList>
            <person name="Alioto T."/>
            <person name="Alioto T."/>
        </authorList>
    </citation>
    <scope>NUCLEOTIDE SEQUENCE [LARGE SCALE GENOMIC DNA]</scope>
</reference>
<organism evidence="1 2">
    <name type="scientific">Drosophila guanche</name>
    <name type="common">Fruit fly</name>
    <dbReference type="NCBI Taxonomy" id="7266"/>
    <lineage>
        <taxon>Eukaryota</taxon>
        <taxon>Metazoa</taxon>
        <taxon>Ecdysozoa</taxon>
        <taxon>Arthropoda</taxon>
        <taxon>Hexapoda</taxon>
        <taxon>Insecta</taxon>
        <taxon>Pterygota</taxon>
        <taxon>Neoptera</taxon>
        <taxon>Endopterygota</taxon>
        <taxon>Diptera</taxon>
        <taxon>Brachycera</taxon>
        <taxon>Muscomorpha</taxon>
        <taxon>Ephydroidea</taxon>
        <taxon>Drosophilidae</taxon>
        <taxon>Drosophila</taxon>
        <taxon>Sophophora</taxon>
    </lineage>
</organism>
<dbReference type="AlphaFoldDB" id="A0A3B0JN19"/>
<proteinExistence type="predicted"/>
<dbReference type="EMBL" id="OUUW01000001">
    <property type="protein sequence ID" value="SPP74949.1"/>
    <property type="molecule type" value="Genomic_DNA"/>
</dbReference>
<dbReference type="Proteomes" id="UP000268350">
    <property type="component" value="Unassembled WGS sequence"/>
</dbReference>
<dbReference type="OrthoDB" id="10658764at2759"/>
<gene>
    <name evidence="1" type="ORF">DGUA_6G002661</name>
</gene>